<feature type="compositionally biased region" description="Basic and acidic residues" evidence="1">
    <location>
        <begin position="32"/>
        <end position="41"/>
    </location>
</feature>
<reference evidence="2" key="1">
    <citation type="submission" date="2025-08" db="UniProtKB">
        <authorList>
            <consortium name="Ensembl"/>
        </authorList>
    </citation>
    <scope>IDENTIFICATION</scope>
</reference>
<feature type="compositionally biased region" description="Polar residues" evidence="1">
    <location>
        <begin position="16"/>
        <end position="25"/>
    </location>
</feature>
<evidence type="ECO:0000256" key="1">
    <source>
        <dbReference type="SAM" id="MobiDB-lite"/>
    </source>
</evidence>
<accession>A0A8C9GBG3</accession>
<feature type="region of interest" description="Disordered" evidence="1">
    <location>
        <begin position="1"/>
        <end position="48"/>
    </location>
</feature>
<feature type="compositionally biased region" description="Low complexity" evidence="1">
    <location>
        <begin position="78"/>
        <end position="92"/>
    </location>
</feature>
<evidence type="ECO:0008006" key="4">
    <source>
        <dbReference type="Google" id="ProtNLM"/>
    </source>
</evidence>
<dbReference type="PANTHER" id="PTHR46109">
    <property type="entry name" value="PROTEIN LIN-28"/>
    <property type="match status" value="1"/>
</dbReference>
<dbReference type="Ensembl" id="ENSPTET00000001704.1">
    <property type="protein sequence ID" value="ENSPTEP00000001168.1"/>
    <property type="gene ID" value="ENSPTEG00000001279.1"/>
</dbReference>
<keyword evidence="3" id="KW-1185">Reference proteome</keyword>
<dbReference type="GO" id="GO:0003729">
    <property type="term" value="F:mRNA binding"/>
    <property type="evidence" value="ECO:0007669"/>
    <property type="project" value="TreeGrafter"/>
</dbReference>
<feature type="region of interest" description="Disordered" evidence="1">
    <location>
        <begin position="72"/>
        <end position="92"/>
    </location>
</feature>
<dbReference type="GO" id="GO:0031054">
    <property type="term" value="P:pre-miRNA processing"/>
    <property type="evidence" value="ECO:0007669"/>
    <property type="project" value="TreeGrafter"/>
</dbReference>
<dbReference type="GO" id="GO:0005634">
    <property type="term" value="C:nucleus"/>
    <property type="evidence" value="ECO:0007669"/>
    <property type="project" value="TreeGrafter"/>
</dbReference>
<proteinExistence type="predicted"/>
<protein>
    <recommendedName>
        <fullName evidence="4">CCHC-type domain-containing protein</fullName>
    </recommendedName>
</protein>
<dbReference type="InterPro" id="IPR051373">
    <property type="entry name" value="Lin-28_RNA-binding"/>
</dbReference>
<dbReference type="AlphaFoldDB" id="A0A8C9GBG3"/>
<dbReference type="PANTHER" id="PTHR46109:SF2">
    <property type="entry name" value="PROTEIN LIN-28 HOMOLOG A"/>
    <property type="match status" value="1"/>
</dbReference>
<feature type="region of interest" description="Disordered" evidence="1">
    <location>
        <begin position="122"/>
        <end position="142"/>
    </location>
</feature>
<evidence type="ECO:0000313" key="3">
    <source>
        <dbReference type="Proteomes" id="UP000694416"/>
    </source>
</evidence>
<reference evidence="2" key="2">
    <citation type="submission" date="2025-09" db="UniProtKB">
        <authorList>
            <consortium name="Ensembl"/>
        </authorList>
    </citation>
    <scope>IDENTIFICATION</scope>
</reference>
<dbReference type="Proteomes" id="UP000694416">
    <property type="component" value="Unplaced"/>
</dbReference>
<sequence length="290" mass="31771">MSRPTWDPGPRAHLTTLGSVSNQQLADGCAKAAEEAPKEAPEDTAPAADKPQLLQGAGICKWFNVPLGFVDRPHQGRARSPSRSSTRVSCTRRASWNLKEGEAVEESAKGVESNRAVTRPGGVFCIGSERQPKGKNMQKRTSKGDRYYNCGGLDHHAKECTLPPQPKKCHCCQSINHMVHTGQANLLSGRRRRNPWPCSAPGIPRIEPQWVKLPVSQEQEVSRSRQSGESGNRVHWGQLAPMCLRLGFTPSSLLPSRSGEMRQRNSNHALSKCKWGLLGRWGVAVGISSC</sequence>
<dbReference type="GO" id="GO:0005737">
    <property type="term" value="C:cytoplasm"/>
    <property type="evidence" value="ECO:0007669"/>
    <property type="project" value="TreeGrafter"/>
</dbReference>
<name>A0A8C9GBG3_9PRIM</name>
<evidence type="ECO:0000313" key="2">
    <source>
        <dbReference type="Ensembl" id="ENSPTEP00000001168.1"/>
    </source>
</evidence>
<dbReference type="FunFam" id="4.10.60.10:FF:000007">
    <property type="entry name" value="Protein lin-28 homolog A"/>
    <property type="match status" value="1"/>
</dbReference>
<dbReference type="Gene3D" id="4.10.60.10">
    <property type="entry name" value="Zinc finger, CCHC-type"/>
    <property type="match status" value="1"/>
</dbReference>
<organism evidence="2 3">
    <name type="scientific">Piliocolobus tephrosceles</name>
    <name type="common">Ugandan red Colobus</name>
    <dbReference type="NCBI Taxonomy" id="591936"/>
    <lineage>
        <taxon>Eukaryota</taxon>
        <taxon>Metazoa</taxon>
        <taxon>Chordata</taxon>
        <taxon>Craniata</taxon>
        <taxon>Vertebrata</taxon>
        <taxon>Euteleostomi</taxon>
        <taxon>Mammalia</taxon>
        <taxon>Eutheria</taxon>
        <taxon>Euarchontoglires</taxon>
        <taxon>Primates</taxon>
        <taxon>Haplorrhini</taxon>
        <taxon>Catarrhini</taxon>
        <taxon>Cercopithecidae</taxon>
        <taxon>Colobinae</taxon>
        <taxon>Piliocolobus</taxon>
    </lineage>
</organism>